<accession>A0A9W6XB44</accession>
<evidence type="ECO:0000313" key="5">
    <source>
        <dbReference type="Proteomes" id="UP001165083"/>
    </source>
</evidence>
<dbReference type="GO" id="GO:0005524">
    <property type="term" value="F:ATP binding"/>
    <property type="evidence" value="ECO:0007669"/>
    <property type="project" value="InterPro"/>
</dbReference>
<comment type="caution">
    <text evidence="4">The sequence shown here is derived from an EMBL/GenBank/DDBJ whole genome shotgun (WGS) entry which is preliminary data.</text>
</comment>
<proteinExistence type="predicted"/>
<feature type="compositionally biased region" description="Low complexity" evidence="1">
    <location>
        <begin position="334"/>
        <end position="365"/>
    </location>
</feature>
<dbReference type="Gene3D" id="1.10.510.10">
    <property type="entry name" value="Transferase(Phosphotransferase) domain 1"/>
    <property type="match status" value="1"/>
</dbReference>
<keyword evidence="2" id="KW-0732">Signal</keyword>
<gene>
    <name evidence="4" type="ORF">Plil01_001488100</name>
</gene>
<evidence type="ECO:0000256" key="1">
    <source>
        <dbReference type="SAM" id="MobiDB-lite"/>
    </source>
</evidence>
<keyword evidence="5" id="KW-1185">Reference proteome</keyword>
<reference evidence="4" key="1">
    <citation type="submission" date="2023-04" db="EMBL/GenBank/DDBJ databases">
        <title>Phytophthora lilii NBRC 32176.</title>
        <authorList>
            <person name="Ichikawa N."/>
            <person name="Sato H."/>
            <person name="Tonouchi N."/>
        </authorList>
    </citation>
    <scope>NUCLEOTIDE SEQUENCE</scope>
    <source>
        <strain evidence="4">NBRC 32176</strain>
    </source>
</reference>
<dbReference type="OrthoDB" id="163192at2759"/>
<dbReference type="PANTHER" id="PTHR44329">
    <property type="entry name" value="SERINE/THREONINE-PROTEIN KINASE TNNI3K-RELATED"/>
    <property type="match status" value="1"/>
</dbReference>
<dbReference type="Proteomes" id="UP001165083">
    <property type="component" value="Unassembled WGS sequence"/>
</dbReference>
<organism evidence="4 5">
    <name type="scientific">Phytophthora lilii</name>
    <dbReference type="NCBI Taxonomy" id="2077276"/>
    <lineage>
        <taxon>Eukaryota</taxon>
        <taxon>Sar</taxon>
        <taxon>Stramenopiles</taxon>
        <taxon>Oomycota</taxon>
        <taxon>Peronosporomycetes</taxon>
        <taxon>Peronosporales</taxon>
        <taxon>Peronosporaceae</taxon>
        <taxon>Phytophthora</taxon>
    </lineage>
</organism>
<dbReference type="PROSITE" id="PS50011">
    <property type="entry name" value="PROTEIN_KINASE_DOM"/>
    <property type="match status" value="1"/>
</dbReference>
<dbReference type="InterPro" id="IPR001245">
    <property type="entry name" value="Ser-Thr/Tyr_kinase_cat_dom"/>
</dbReference>
<dbReference type="InterPro" id="IPR011009">
    <property type="entry name" value="Kinase-like_dom_sf"/>
</dbReference>
<dbReference type="SUPFAM" id="SSF56112">
    <property type="entry name" value="Protein kinase-like (PK-like)"/>
    <property type="match status" value="1"/>
</dbReference>
<dbReference type="Pfam" id="PF07714">
    <property type="entry name" value="PK_Tyr_Ser-Thr"/>
    <property type="match status" value="1"/>
</dbReference>
<dbReference type="InterPro" id="IPR000719">
    <property type="entry name" value="Prot_kinase_dom"/>
</dbReference>
<feature type="chain" id="PRO_5040821013" evidence="2">
    <location>
        <begin position="22"/>
        <end position="661"/>
    </location>
</feature>
<feature type="signal peptide" evidence="2">
    <location>
        <begin position="1"/>
        <end position="21"/>
    </location>
</feature>
<sequence>MAPLLALLALALAATPPDAMAIDVPVEVGFEFSGLHSDFAQQFYVLYTELDDTAQLTDVSADALPRGLQQQLSTNSLSWGDLPGLLQRAFLWDAGYVLTPTHALAKVYTRCGRSMAELVVPPKAFERAGCKLRECALPDGTIFHRALDCKASQLSRAVQCAVDAADDISAPAYAAVWGDGGEADTLPEVTVQRHAYLDEDGSPNLIFALHTTAYEVAYTQCPLTPAMVIPCAPYNLVNQSRFCSPEPGEVAAAWLTKYAADHKQDKTWLLVPLCIVTFVTFGTVAVYRYKSALRDEARREVDLFMRENRHLFDNGAVEAFLVPKHKGKGRSRSARTAGTSRQNRSSSYSSSSSIDSDDCAYSSRSSVRDSDLDGSEASLSYDEGIQNAAAFEHFDATIGLSASAFDPLASARIHPLQNGADTPAQGLDNGDSSADELTARQNEMAIRSFRLFESHRKIRRLRIPIGELQLLRPLSRGTTGEVWLALHSNSQVAIKQLVPEKRRLLPEMEMILAEIYLMAQLKHPHIVSLIGIAWNTLEHVVMVQEYMEGGDLQHFLAQQRSNTNTLTPPISSGNTVVRRSGSMSGGLPQVDEAATTAATSSGSFAGGLGAGLIHSTHSLHSSHFTWSKQKLQIAQAITSALACVTLASVDARATGTTARPT</sequence>
<evidence type="ECO:0000259" key="3">
    <source>
        <dbReference type="PROSITE" id="PS50011"/>
    </source>
</evidence>
<dbReference type="GO" id="GO:0004674">
    <property type="term" value="F:protein serine/threonine kinase activity"/>
    <property type="evidence" value="ECO:0007669"/>
    <property type="project" value="TreeGrafter"/>
</dbReference>
<feature type="domain" description="Protein kinase" evidence="3">
    <location>
        <begin position="468"/>
        <end position="661"/>
    </location>
</feature>
<evidence type="ECO:0000313" key="4">
    <source>
        <dbReference type="EMBL" id="GMF34982.1"/>
    </source>
</evidence>
<dbReference type="InterPro" id="IPR051681">
    <property type="entry name" value="Ser/Thr_Kinases-Pseudokinases"/>
</dbReference>
<dbReference type="EMBL" id="BSXW01001234">
    <property type="protein sequence ID" value="GMF34982.1"/>
    <property type="molecule type" value="Genomic_DNA"/>
</dbReference>
<protein>
    <submittedName>
        <fullName evidence="4">Unnamed protein product</fullName>
    </submittedName>
</protein>
<dbReference type="AlphaFoldDB" id="A0A9W6XB44"/>
<dbReference type="PANTHER" id="PTHR44329:SF214">
    <property type="entry name" value="PROTEIN KINASE DOMAIN-CONTAINING PROTEIN"/>
    <property type="match status" value="1"/>
</dbReference>
<name>A0A9W6XB44_9STRA</name>
<feature type="region of interest" description="Disordered" evidence="1">
    <location>
        <begin position="325"/>
        <end position="373"/>
    </location>
</feature>
<evidence type="ECO:0000256" key="2">
    <source>
        <dbReference type="SAM" id="SignalP"/>
    </source>
</evidence>